<dbReference type="GO" id="GO:0005829">
    <property type="term" value="C:cytosol"/>
    <property type="evidence" value="ECO:0007669"/>
    <property type="project" value="TreeGrafter"/>
</dbReference>
<dbReference type="SUPFAM" id="SSF54211">
    <property type="entry name" value="Ribosomal protein S5 domain 2-like"/>
    <property type="match status" value="2"/>
</dbReference>
<dbReference type="InterPro" id="IPR012162">
    <property type="entry name" value="PNPase"/>
</dbReference>
<evidence type="ECO:0000313" key="7">
    <source>
        <dbReference type="EMBL" id="TVY12401.1"/>
    </source>
</evidence>
<accession>A0A559KJU7</accession>
<dbReference type="NCBIfam" id="TIGR03591">
    <property type="entry name" value="polynuc_phos"/>
    <property type="match status" value="1"/>
</dbReference>
<dbReference type="InterPro" id="IPR015847">
    <property type="entry name" value="ExoRNase_PH_dom2"/>
</dbReference>
<dbReference type="PROSITE" id="PS50126">
    <property type="entry name" value="S1"/>
    <property type="match status" value="1"/>
</dbReference>
<dbReference type="EMBL" id="VIAE01000001">
    <property type="protein sequence ID" value="TVY12401.1"/>
    <property type="molecule type" value="Genomic_DNA"/>
</dbReference>
<dbReference type="InterPro" id="IPR004087">
    <property type="entry name" value="KH_dom"/>
</dbReference>
<dbReference type="Gene3D" id="3.30.230.70">
    <property type="entry name" value="GHMP Kinase, N-terminal domain"/>
    <property type="match status" value="2"/>
</dbReference>
<feature type="binding site" evidence="5">
    <location>
        <position position="512"/>
    </location>
    <ligand>
        <name>Mg(2+)</name>
        <dbReference type="ChEBI" id="CHEBI:18420"/>
    </ligand>
</feature>
<dbReference type="InterPro" id="IPR027408">
    <property type="entry name" value="PNPase/RNase_PH_dom_sf"/>
</dbReference>
<dbReference type="Pfam" id="PF01138">
    <property type="entry name" value="RNase_PH"/>
    <property type="match status" value="2"/>
</dbReference>
<gene>
    <name evidence="5 7" type="primary">pnp</name>
    <name evidence="7" type="ORF">MDPP_0014</name>
</gene>
<dbReference type="SUPFAM" id="SSF55666">
    <property type="entry name" value="Ribonuclease PH domain 2-like"/>
    <property type="match status" value="2"/>
</dbReference>
<dbReference type="Gene3D" id="3.30.1370.10">
    <property type="entry name" value="K Homology domain, type 1"/>
    <property type="match status" value="1"/>
</dbReference>
<dbReference type="InterPro" id="IPR036612">
    <property type="entry name" value="KH_dom_type_1_sf"/>
</dbReference>
<dbReference type="SUPFAM" id="SSF50249">
    <property type="entry name" value="Nucleic acid-binding proteins"/>
    <property type="match status" value="1"/>
</dbReference>
<dbReference type="PANTHER" id="PTHR11252">
    <property type="entry name" value="POLYRIBONUCLEOTIDE NUCLEOTIDYLTRANSFERASE"/>
    <property type="match status" value="1"/>
</dbReference>
<evidence type="ECO:0000256" key="1">
    <source>
        <dbReference type="ARBA" id="ARBA00007404"/>
    </source>
</evidence>
<dbReference type="GO" id="GO:0003723">
    <property type="term" value="F:RNA binding"/>
    <property type="evidence" value="ECO:0007669"/>
    <property type="project" value="UniProtKB-UniRule"/>
</dbReference>
<dbReference type="FunFam" id="3.30.230.70:FF:000001">
    <property type="entry name" value="Polyribonucleotide nucleotidyltransferase"/>
    <property type="match status" value="1"/>
</dbReference>
<dbReference type="CDD" id="cd02393">
    <property type="entry name" value="KH-I_PNPase"/>
    <property type="match status" value="1"/>
</dbReference>
<dbReference type="InterPro" id="IPR001247">
    <property type="entry name" value="ExoRNase_PH_dom1"/>
</dbReference>
<dbReference type="HAMAP" id="MF_01595">
    <property type="entry name" value="PNPase"/>
    <property type="match status" value="1"/>
</dbReference>
<dbReference type="InterPro" id="IPR012340">
    <property type="entry name" value="NA-bd_OB-fold"/>
</dbReference>
<feature type="binding site" evidence="5">
    <location>
        <position position="506"/>
    </location>
    <ligand>
        <name>Mg(2+)</name>
        <dbReference type="ChEBI" id="CHEBI:18420"/>
    </ligand>
</feature>
<keyword evidence="5" id="KW-0963">Cytoplasm</keyword>
<dbReference type="GO" id="GO:0000175">
    <property type="term" value="F:3'-5'-RNA exonuclease activity"/>
    <property type="evidence" value="ECO:0007669"/>
    <property type="project" value="TreeGrafter"/>
</dbReference>
<comment type="subcellular location">
    <subcellularLocation>
        <location evidence="5">Cytoplasm</location>
    </subcellularLocation>
</comment>
<evidence type="ECO:0000313" key="8">
    <source>
        <dbReference type="Proteomes" id="UP000320078"/>
    </source>
</evidence>
<dbReference type="FunFam" id="3.30.1370.10:FF:000001">
    <property type="entry name" value="Polyribonucleotide nucleotidyltransferase"/>
    <property type="match status" value="1"/>
</dbReference>
<reference evidence="7 8" key="1">
    <citation type="submission" date="2019-06" db="EMBL/GenBank/DDBJ databases">
        <title>Draft Genome Sequence of Candidatus Phytoplasma pini-Related Strain MDPP: A Resource for Comparative Genomics of Gymnosperm-infecting Phytoplasmas.</title>
        <authorList>
            <person name="Cai W."/>
            <person name="Costanzo S."/>
            <person name="Shao J."/>
            <person name="Zhao Y."/>
            <person name="Davis R."/>
        </authorList>
    </citation>
    <scope>NUCLEOTIDE SEQUENCE [LARGE SCALE GENOMIC DNA]</scope>
    <source>
        <strain evidence="7 8">MDPP</strain>
    </source>
</reference>
<dbReference type="InterPro" id="IPR003029">
    <property type="entry name" value="S1_domain"/>
</dbReference>
<dbReference type="Pfam" id="PF03725">
    <property type="entry name" value="RNase_PH_C"/>
    <property type="match status" value="1"/>
</dbReference>
<dbReference type="InterPro" id="IPR020568">
    <property type="entry name" value="Ribosomal_Su5_D2-typ_SF"/>
</dbReference>
<dbReference type="PROSITE" id="PS50084">
    <property type="entry name" value="KH_TYPE_1"/>
    <property type="match status" value="1"/>
</dbReference>
<keyword evidence="8" id="KW-1185">Reference proteome</keyword>
<dbReference type="SUPFAM" id="SSF54791">
    <property type="entry name" value="Eukaryotic type KH-domain (KH-domain type I)"/>
    <property type="match status" value="1"/>
</dbReference>
<dbReference type="AlphaFoldDB" id="A0A559KJU7"/>
<comment type="cofactor">
    <cofactor evidence="5">
        <name>Mg(2+)</name>
        <dbReference type="ChEBI" id="CHEBI:18420"/>
    </cofactor>
</comment>
<dbReference type="NCBIfam" id="NF008805">
    <property type="entry name" value="PRK11824.1"/>
    <property type="match status" value="1"/>
</dbReference>
<dbReference type="Pfam" id="PF00575">
    <property type="entry name" value="S1"/>
    <property type="match status" value="1"/>
</dbReference>
<dbReference type="RefSeq" id="WP_144658172.1">
    <property type="nucleotide sequence ID" value="NZ_VIAE01000001.1"/>
</dbReference>
<comment type="function">
    <text evidence="5">Involved in mRNA degradation. Catalyzes the phosphorolysis of single-stranded polyribonucleotides processively in the 3'- to 5'-direction.</text>
</comment>
<keyword evidence="3 5" id="KW-0548">Nucleotidyltransferase</keyword>
<feature type="domain" description="S1 motif" evidence="6">
    <location>
        <begin position="643"/>
        <end position="717"/>
    </location>
</feature>
<keyword evidence="5" id="KW-0460">Magnesium</keyword>
<comment type="similarity">
    <text evidence="1 5">Belongs to the polyribonucleotide nucleotidyltransferase family.</text>
</comment>
<dbReference type="CDD" id="cd11364">
    <property type="entry name" value="RNase_PH_PNPase_2"/>
    <property type="match status" value="1"/>
</dbReference>
<evidence type="ECO:0000256" key="3">
    <source>
        <dbReference type="ARBA" id="ARBA00022695"/>
    </source>
</evidence>
<keyword evidence="2 5" id="KW-0808">Transferase</keyword>
<dbReference type="GO" id="GO:0000287">
    <property type="term" value="F:magnesium ion binding"/>
    <property type="evidence" value="ECO:0007669"/>
    <property type="project" value="UniProtKB-UniRule"/>
</dbReference>
<dbReference type="PANTHER" id="PTHR11252:SF0">
    <property type="entry name" value="POLYRIBONUCLEOTIDE NUCLEOTIDYLTRANSFERASE 1, MITOCHONDRIAL"/>
    <property type="match status" value="1"/>
</dbReference>
<dbReference type="OrthoDB" id="9804305at2"/>
<dbReference type="SMART" id="SM00322">
    <property type="entry name" value="KH"/>
    <property type="match status" value="1"/>
</dbReference>
<comment type="catalytic activity">
    <reaction evidence="5">
        <text>RNA(n+1) + phosphate = RNA(n) + a ribonucleoside 5'-diphosphate</text>
        <dbReference type="Rhea" id="RHEA:22096"/>
        <dbReference type="Rhea" id="RHEA-COMP:14527"/>
        <dbReference type="Rhea" id="RHEA-COMP:17342"/>
        <dbReference type="ChEBI" id="CHEBI:43474"/>
        <dbReference type="ChEBI" id="CHEBI:57930"/>
        <dbReference type="ChEBI" id="CHEBI:140395"/>
        <dbReference type="EC" id="2.7.7.8"/>
    </reaction>
</comment>
<keyword evidence="5" id="KW-0479">Metal-binding</keyword>
<dbReference type="EC" id="2.7.7.8" evidence="5"/>
<dbReference type="InterPro" id="IPR036345">
    <property type="entry name" value="ExoRNase_PH_dom2_sf"/>
</dbReference>
<dbReference type="GO" id="GO:0006402">
    <property type="term" value="P:mRNA catabolic process"/>
    <property type="evidence" value="ECO:0007669"/>
    <property type="project" value="UniProtKB-UniRule"/>
</dbReference>
<evidence type="ECO:0000256" key="4">
    <source>
        <dbReference type="ARBA" id="ARBA00022884"/>
    </source>
</evidence>
<evidence type="ECO:0000259" key="6">
    <source>
        <dbReference type="PROSITE" id="PS50126"/>
    </source>
</evidence>
<dbReference type="SMART" id="SM00316">
    <property type="entry name" value="S1"/>
    <property type="match status" value="1"/>
</dbReference>
<organism evidence="7 8">
    <name type="scientific">Candidatus Phytoplasma pini</name>
    <dbReference type="NCBI Taxonomy" id="267362"/>
    <lineage>
        <taxon>Bacteria</taxon>
        <taxon>Bacillati</taxon>
        <taxon>Mycoplasmatota</taxon>
        <taxon>Mollicutes</taxon>
        <taxon>Acholeplasmatales</taxon>
        <taxon>Acholeplasmataceae</taxon>
        <taxon>Candidatus Phytoplasma</taxon>
    </lineage>
</organism>
<sequence>MNFQLFETIFENNLLTVEVNNLAKQANGKILIRYKDTVVLSVSVSKKIDTILKYFPLMIIYQEKLYAAGKIPGSFARREGKPFDHEVLNARLIDRSLRPLFSKKLQIEVQIVNTVLSSDSECNDELFALLGSSLSLLISDIPFNTPVSGVCIGKLDNKLVINPNTQQKKKSDFLLTLAGTKKSINMIELISKEVSETEILEAAFFGHKIIQELCCFQEKIQNQINPKKDDFLISHDFSNSFFYNDMEKKYCSSIQKMLNKNCEQKNNKKKLNFEIESLKENIINEYQKFFLTKNNESNFFNLDNKKDFMKSEIEEIFEFLLHREFKKMVLQDKKRIDGRKFDEIRMIKSQVNFLPRTHGSALFTRGETQSLAVVTLGTLDESKKIDDLTDEDKKRFVLHYNFPPFSVGEIGRYIGPTRREIGHGILAEKALYYVLPSEEDFPYFIRVVSEILESNGSSSQATISASSMALMDAGVPLKRSVAGIAIGLFTDGEDHVILSDIQGLEDHLGDMDLKVAGTKKGITALQMDVKNIFLDFDILSEALEKAHIGRLAILKEIDQTISKTRPKLSIYAPKIKIINIKTDKIRDIVGYGGKIISQIIENHDNVRIDIKQDGKIFITHHNEEIIKKTANYILDLIKDVKVGEIYEGVVLKILKDKKGKSFGSIVEIIPKKEGFIHISKLSNNRVEKVEDILSVGDHILVKCIEINEKGKILFSLKNFLE</sequence>
<keyword evidence="4 5" id="KW-0694">RNA-binding</keyword>
<dbReference type="Proteomes" id="UP000320078">
    <property type="component" value="Unassembled WGS sequence"/>
</dbReference>
<comment type="caution">
    <text evidence="7">The sequence shown here is derived from an EMBL/GenBank/DDBJ whole genome shotgun (WGS) entry which is preliminary data.</text>
</comment>
<dbReference type="GO" id="GO:0004654">
    <property type="term" value="F:polyribonucleotide nucleotidyltransferase activity"/>
    <property type="evidence" value="ECO:0007669"/>
    <property type="project" value="UniProtKB-UniRule"/>
</dbReference>
<dbReference type="PIRSF" id="PIRSF005499">
    <property type="entry name" value="PNPase"/>
    <property type="match status" value="1"/>
</dbReference>
<proteinExistence type="inferred from homology"/>
<name>A0A559KJU7_9MOLU</name>
<evidence type="ECO:0000256" key="5">
    <source>
        <dbReference type="HAMAP-Rule" id="MF_01595"/>
    </source>
</evidence>
<evidence type="ECO:0000256" key="2">
    <source>
        <dbReference type="ARBA" id="ARBA00022679"/>
    </source>
</evidence>
<dbReference type="Gene3D" id="2.40.50.140">
    <property type="entry name" value="Nucleic acid-binding proteins"/>
    <property type="match status" value="1"/>
</dbReference>
<protein>
    <recommendedName>
        <fullName evidence="5">Polyribonucleotide nucleotidyltransferase</fullName>
        <ecNumber evidence="5">2.7.7.8</ecNumber>
    </recommendedName>
    <alternativeName>
        <fullName evidence="5">Polynucleotide phosphorylase</fullName>
        <shortName evidence="5">PNPase</shortName>
    </alternativeName>
</protein>